<evidence type="ECO:0000313" key="1">
    <source>
        <dbReference type="EMBL" id="SAL87344.1"/>
    </source>
</evidence>
<dbReference type="Proteomes" id="UP000055019">
    <property type="component" value="Unassembled WGS sequence"/>
</dbReference>
<keyword evidence="2" id="KW-1185">Reference proteome</keyword>
<dbReference type="EMBL" id="FCOM02000089">
    <property type="protein sequence ID" value="SAL87344.1"/>
    <property type="molecule type" value="Genomic_DNA"/>
</dbReference>
<accession>A0A158L1T2</accession>
<protein>
    <submittedName>
        <fullName evidence="1">Uncharacterized protein</fullName>
    </submittedName>
</protein>
<organism evidence="1 2">
    <name type="scientific">Caballeronia arvi</name>
    <dbReference type="NCBI Taxonomy" id="1777135"/>
    <lineage>
        <taxon>Bacteria</taxon>
        <taxon>Pseudomonadati</taxon>
        <taxon>Pseudomonadota</taxon>
        <taxon>Betaproteobacteria</taxon>
        <taxon>Burkholderiales</taxon>
        <taxon>Burkholderiaceae</taxon>
        <taxon>Caballeronia</taxon>
    </lineage>
</organism>
<comment type="caution">
    <text evidence="1">The sequence shown here is derived from an EMBL/GenBank/DDBJ whole genome shotgun (WGS) entry which is preliminary data.</text>
</comment>
<sequence length="92" mass="9904">MCARAATGVLDIVGQFVKSTSDPSGENAPDAETTACALFALYRKRRIADTFDTFVNVTLPAAALKEWRLNDVVSIMGKNGAQTIRLKFGNVP</sequence>
<evidence type="ECO:0000313" key="2">
    <source>
        <dbReference type="Proteomes" id="UP000055019"/>
    </source>
</evidence>
<name>A0A158L1T2_9BURK</name>
<gene>
    <name evidence="1" type="ORF">AWB74_08075</name>
</gene>
<dbReference type="AlphaFoldDB" id="A0A158L1T2"/>
<proteinExistence type="predicted"/>
<dbReference type="RefSeq" id="WP_061152169.1">
    <property type="nucleotide sequence ID" value="NZ_FCOM02000089.1"/>
</dbReference>
<reference evidence="1" key="1">
    <citation type="submission" date="2016-01" db="EMBL/GenBank/DDBJ databases">
        <authorList>
            <person name="Peeters C."/>
        </authorList>
    </citation>
    <scope>NUCLEOTIDE SEQUENCE [LARGE SCALE GENOMIC DNA]</scope>
    <source>
        <strain evidence="1">LMG 29317</strain>
    </source>
</reference>